<keyword evidence="5 7" id="KW-0732">Signal</keyword>
<keyword evidence="6 7" id="KW-1015">Disulfide bond</keyword>
<gene>
    <name evidence="8" type="ORF">L227DRAFT_614152</name>
</gene>
<protein>
    <recommendedName>
        <fullName evidence="7">Hydrophobin</fullName>
    </recommendedName>
</protein>
<organism evidence="8 9">
    <name type="scientific">Lentinus tigrinus ALCF2SS1-6</name>
    <dbReference type="NCBI Taxonomy" id="1328759"/>
    <lineage>
        <taxon>Eukaryota</taxon>
        <taxon>Fungi</taxon>
        <taxon>Dikarya</taxon>
        <taxon>Basidiomycota</taxon>
        <taxon>Agaricomycotina</taxon>
        <taxon>Agaricomycetes</taxon>
        <taxon>Polyporales</taxon>
        <taxon>Polyporaceae</taxon>
        <taxon>Lentinus</taxon>
    </lineage>
</organism>
<sequence>MQLFATLATLALATIGSVTAVPSYVSKASSDSTSQCDTGSISCCNSLEPANSGKGKTIIDSLGIDVPTQSYLGLQCSPLDTSSVGGNPSCSANPVCCSGNTYGTLSAGCIPINVAL</sequence>
<name>A0A5C2S1Q0_9APHY</name>
<evidence type="ECO:0000256" key="7">
    <source>
        <dbReference type="RuleBase" id="RU365009"/>
    </source>
</evidence>
<comment type="subcellular location">
    <subcellularLocation>
        <location evidence="1 7">Secreted</location>
        <location evidence="1 7">Cell wall</location>
    </subcellularLocation>
</comment>
<dbReference type="InterPro" id="IPR019778">
    <property type="entry name" value="Class_I_Hydrophobin_CS"/>
</dbReference>
<feature type="chain" id="PRO_5023156721" description="Hydrophobin" evidence="7">
    <location>
        <begin position="21"/>
        <end position="116"/>
    </location>
</feature>
<evidence type="ECO:0000256" key="4">
    <source>
        <dbReference type="ARBA" id="ARBA00022525"/>
    </source>
</evidence>
<dbReference type="CDD" id="cd23507">
    <property type="entry name" value="hydrophobin_I"/>
    <property type="match status" value="1"/>
</dbReference>
<dbReference type="GO" id="GO:0005199">
    <property type="term" value="F:structural constituent of cell wall"/>
    <property type="evidence" value="ECO:0007669"/>
    <property type="project" value="InterPro"/>
</dbReference>
<evidence type="ECO:0000256" key="3">
    <source>
        <dbReference type="ARBA" id="ARBA00022512"/>
    </source>
</evidence>
<keyword evidence="4 7" id="KW-0964">Secreted</keyword>
<dbReference type="InterPro" id="IPR001338">
    <property type="entry name" value="Class_I_Hydrophobin"/>
</dbReference>
<comment type="similarity">
    <text evidence="2 7">Belongs to the fungal hydrophobin family.</text>
</comment>
<evidence type="ECO:0000313" key="8">
    <source>
        <dbReference type="EMBL" id="RPD56779.1"/>
    </source>
</evidence>
<evidence type="ECO:0000256" key="1">
    <source>
        <dbReference type="ARBA" id="ARBA00004191"/>
    </source>
</evidence>
<dbReference type="PROSITE" id="PS00956">
    <property type="entry name" value="HYDROPHOBIN"/>
    <property type="match status" value="1"/>
</dbReference>
<keyword evidence="3 7" id="KW-0134">Cell wall</keyword>
<dbReference type="STRING" id="1328759.A0A5C2S1Q0"/>
<dbReference type="EMBL" id="ML122285">
    <property type="protein sequence ID" value="RPD56779.1"/>
    <property type="molecule type" value="Genomic_DNA"/>
</dbReference>
<dbReference type="SMART" id="SM00075">
    <property type="entry name" value="HYDRO"/>
    <property type="match status" value="1"/>
</dbReference>
<proteinExistence type="inferred from homology"/>
<evidence type="ECO:0000256" key="6">
    <source>
        <dbReference type="ARBA" id="ARBA00023157"/>
    </source>
</evidence>
<dbReference type="Pfam" id="PF01185">
    <property type="entry name" value="Hydrophobin"/>
    <property type="match status" value="1"/>
</dbReference>
<reference evidence="8" key="1">
    <citation type="journal article" date="2018" name="Genome Biol. Evol.">
        <title>Genomics and development of Lentinus tigrinus, a white-rot wood-decaying mushroom with dimorphic fruiting bodies.</title>
        <authorList>
            <person name="Wu B."/>
            <person name="Xu Z."/>
            <person name="Knudson A."/>
            <person name="Carlson A."/>
            <person name="Chen N."/>
            <person name="Kovaka S."/>
            <person name="LaButti K."/>
            <person name="Lipzen A."/>
            <person name="Pennachio C."/>
            <person name="Riley R."/>
            <person name="Schakwitz W."/>
            <person name="Umezawa K."/>
            <person name="Ohm R.A."/>
            <person name="Grigoriev I.V."/>
            <person name="Nagy L.G."/>
            <person name="Gibbons J."/>
            <person name="Hibbett D."/>
        </authorList>
    </citation>
    <scope>NUCLEOTIDE SEQUENCE [LARGE SCALE GENOMIC DNA]</scope>
    <source>
        <strain evidence="8">ALCF2SS1-6</strain>
    </source>
</reference>
<dbReference type="AlphaFoldDB" id="A0A5C2S1Q0"/>
<evidence type="ECO:0000256" key="2">
    <source>
        <dbReference type="ARBA" id="ARBA00010446"/>
    </source>
</evidence>
<keyword evidence="9" id="KW-1185">Reference proteome</keyword>
<feature type="signal peptide" evidence="7">
    <location>
        <begin position="1"/>
        <end position="20"/>
    </location>
</feature>
<dbReference type="GO" id="GO:0009277">
    <property type="term" value="C:fungal-type cell wall"/>
    <property type="evidence" value="ECO:0007669"/>
    <property type="project" value="InterPro"/>
</dbReference>
<accession>A0A5C2S1Q0</accession>
<dbReference type="OrthoDB" id="4225815at2759"/>
<evidence type="ECO:0000313" key="9">
    <source>
        <dbReference type="Proteomes" id="UP000313359"/>
    </source>
</evidence>
<evidence type="ECO:0000256" key="5">
    <source>
        <dbReference type="ARBA" id="ARBA00022729"/>
    </source>
</evidence>
<dbReference type="Proteomes" id="UP000313359">
    <property type="component" value="Unassembled WGS sequence"/>
</dbReference>